<evidence type="ECO:0000256" key="1">
    <source>
        <dbReference type="SAM" id="Phobius"/>
    </source>
</evidence>
<dbReference type="InterPro" id="IPR032092">
    <property type="entry name" value="PilW"/>
</dbReference>
<accession>A0A1H9JG74</accession>
<dbReference type="NCBIfam" id="TIGR02532">
    <property type="entry name" value="IV_pilin_GFxxxE"/>
    <property type="match status" value="1"/>
</dbReference>
<name>A0A1H9JG74_9GAMM</name>
<organism evidence="2 3">
    <name type="scientific">Azotobacter beijerinckii</name>
    <dbReference type="NCBI Taxonomy" id="170623"/>
    <lineage>
        <taxon>Bacteria</taxon>
        <taxon>Pseudomonadati</taxon>
        <taxon>Pseudomonadota</taxon>
        <taxon>Gammaproteobacteria</taxon>
        <taxon>Pseudomonadales</taxon>
        <taxon>Pseudomonadaceae</taxon>
        <taxon>Azotobacter</taxon>
    </lineage>
</organism>
<keyword evidence="1" id="KW-0472">Membrane</keyword>
<dbReference type="Proteomes" id="UP000199267">
    <property type="component" value="Unassembled WGS sequence"/>
</dbReference>
<dbReference type="Pfam" id="PF16074">
    <property type="entry name" value="PilW"/>
    <property type="match status" value="1"/>
</dbReference>
<evidence type="ECO:0000313" key="2">
    <source>
        <dbReference type="EMBL" id="SEQ85793.1"/>
    </source>
</evidence>
<feature type="transmembrane region" description="Helical" evidence="1">
    <location>
        <begin position="26"/>
        <end position="48"/>
    </location>
</feature>
<proteinExistence type="predicted"/>
<dbReference type="RefSeq" id="WP_090622175.1">
    <property type="nucleotide sequence ID" value="NZ_FOFJ01000020.1"/>
</dbReference>
<reference evidence="2 3" key="1">
    <citation type="submission" date="2016-10" db="EMBL/GenBank/DDBJ databases">
        <authorList>
            <person name="de Groot N.N."/>
        </authorList>
    </citation>
    <scope>NUCLEOTIDE SEQUENCE [LARGE SCALE GENOMIC DNA]</scope>
    <source>
        <strain evidence="2 3">DSM 378</strain>
    </source>
</reference>
<dbReference type="GO" id="GO:0043683">
    <property type="term" value="P:type IV pilus assembly"/>
    <property type="evidence" value="ECO:0007669"/>
    <property type="project" value="InterPro"/>
</dbReference>
<dbReference type="InterPro" id="IPR012902">
    <property type="entry name" value="N_methyl_site"/>
</dbReference>
<protein>
    <submittedName>
        <fullName evidence="2">Type IV pilus assembly protein PilW</fullName>
    </submittedName>
</protein>
<evidence type="ECO:0000313" key="3">
    <source>
        <dbReference type="Proteomes" id="UP000199267"/>
    </source>
</evidence>
<dbReference type="EMBL" id="FOFJ01000020">
    <property type="protein sequence ID" value="SEQ85793.1"/>
    <property type="molecule type" value="Genomic_DNA"/>
</dbReference>
<gene>
    <name evidence="2" type="ORF">SAMN04244573_02380</name>
</gene>
<keyword evidence="1" id="KW-1133">Transmembrane helix</keyword>
<keyword evidence="1" id="KW-0812">Transmembrane</keyword>
<sequence>MNKPLDRRRRPVRHVFIHSAQCGFNLIELMVASTIGLLIMTAVLTLFLNVSRSNDEMSKTNMLIENGRFAIQLLQNDIAHAGFWDIYIPDFDDLTLTTAPVDIFTSAPQPCLAFSSWSTVSHFNRRLGIAVQVHDSVPSGCSSTVTNWKSGTDILVVRHAQTCVAGASGCEEEVSGKLYFQTSRCEGEAAYKLATTGLTLHQRNCTDTAPKRKFVSNIYYIRNYAVTTGDGIPTLVRSEFDLVSGAVKAAAPVALIEGIEDLRIELGIDRKSDTGIDVISDSNSANRYTAVIKWADKNSLTSPINRGDGVPDEFVHCSDDSGNCSVDRLVNVVAVKLYLLVRSQTTTPGYVDSKSYVLGGQTIAAANDGFKRHVFSTVVRLNDISGRRETP</sequence>
<dbReference type="AlphaFoldDB" id="A0A1H9JG74"/>